<evidence type="ECO:0000313" key="14">
    <source>
        <dbReference type="EMBL" id="ABD71066.1"/>
    </source>
</evidence>
<keyword evidence="6" id="KW-0442">Lipid degradation</keyword>
<gene>
    <name evidence="14" type="ordered locus">Rfer_3357</name>
</gene>
<organism evidence="14 15">
    <name type="scientific">Albidiferax ferrireducens (strain ATCC BAA-621 / DSM 15236 / T118)</name>
    <name type="common">Rhodoferax ferrireducens</name>
    <dbReference type="NCBI Taxonomy" id="338969"/>
    <lineage>
        <taxon>Bacteria</taxon>
        <taxon>Pseudomonadati</taxon>
        <taxon>Pseudomonadota</taxon>
        <taxon>Betaproteobacteria</taxon>
        <taxon>Burkholderiales</taxon>
        <taxon>Comamonadaceae</taxon>
        <taxon>Rhodoferax</taxon>
    </lineage>
</organism>
<protein>
    <recommendedName>
        <fullName evidence="11">Lipase helper protein</fullName>
    </recommendedName>
    <alternativeName>
        <fullName evidence="12">Lipase modulator</fullName>
    </alternativeName>
</protein>
<dbReference type="Pfam" id="PF03280">
    <property type="entry name" value="Lipase_chap"/>
    <property type="match status" value="1"/>
</dbReference>
<evidence type="ECO:0000256" key="6">
    <source>
        <dbReference type="ARBA" id="ARBA00022963"/>
    </source>
</evidence>
<feature type="region of interest" description="Disordered" evidence="13">
    <location>
        <begin position="288"/>
        <end position="322"/>
    </location>
</feature>
<evidence type="ECO:0000256" key="9">
    <source>
        <dbReference type="ARBA" id="ARBA00023136"/>
    </source>
</evidence>
<keyword evidence="15" id="KW-1185">Reference proteome</keyword>
<evidence type="ECO:0000256" key="11">
    <source>
        <dbReference type="ARBA" id="ARBA00030948"/>
    </source>
</evidence>
<sequence>MKLRVRHLAWGLFGLVLVLAGWRWWPHAASPETSSFSAAPVVVGAAFVHSMQDTVPDGDLRALPAAAQAQSGPLPYAELKRLFDYYLSAVGEQRIDAIRLEISSELQRRLPAHQLPGVRRLLALYLQFKLALVGLDKNPELAGAGVQAVRRRLLAMQDLRSQFFSAEETQGMFGFEDDYDMDAVARLEISQNPALTAAQKKEQLATLDATQSAVLREEREAPRRVLRIEQMAQDLRAQGASDDDVYRLRSRELNPEAAARLAEVDREEIAWKSRIATYLSERSKLLEAQADAPPAQRESALAQLRQSRFSSDERRRLAAYEP</sequence>
<evidence type="ECO:0000256" key="3">
    <source>
        <dbReference type="ARBA" id="ARBA00022475"/>
    </source>
</evidence>
<dbReference type="OrthoDB" id="8903554at2"/>
<keyword evidence="7" id="KW-1133">Transmembrane helix</keyword>
<reference evidence="15" key="1">
    <citation type="submission" date="2006-02" db="EMBL/GenBank/DDBJ databases">
        <title>Complete sequence of chromosome of Rhodoferax ferrireducens DSM 15236.</title>
        <authorList>
            <person name="Copeland A."/>
            <person name="Lucas S."/>
            <person name="Lapidus A."/>
            <person name="Barry K."/>
            <person name="Detter J.C."/>
            <person name="Glavina del Rio T."/>
            <person name="Hammon N."/>
            <person name="Israni S."/>
            <person name="Pitluck S."/>
            <person name="Brettin T."/>
            <person name="Bruce D."/>
            <person name="Han C."/>
            <person name="Tapia R."/>
            <person name="Gilna P."/>
            <person name="Kiss H."/>
            <person name="Schmutz J."/>
            <person name="Larimer F."/>
            <person name="Land M."/>
            <person name="Kyrpides N."/>
            <person name="Ivanova N."/>
            <person name="Richardson P."/>
        </authorList>
    </citation>
    <scope>NUCLEOTIDE SEQUENCE [LARGE SCALE GENOMIC DNA]</scope>
    <source>
        <strain evidence="15">ATCC BAA-621 / DSM 15236 / T118</strain>
    </source>
</reference>
<evidence type="ECO:0000256" key="2">
    <source>
        <dbReference type="ARBA" id="ARBA00010358"/>
    </source>
</evidence>
<dbReference type="GO" id="GO:0051082">
    <property type="term" value="F:unfolded protein binding"/>
    <property type="evidence" value="ECO:0007669"/>
    <property type="project" value="InterPro"/>
</dbReference>
<proteinExistence type="inferred from homology"/>
<dbReference type="NCBIfam" id="NF002334">
    <property type="entry name" value="PRK01294.1-2"/>
    <property type="match status" value="1"/>
</dbReference>
<dbReference type="InterPro" id="IPR004961">
    <property type="entry name" value="Lipase_chaperone"/>
</dbReference>
<keyword evidence="5" id="KW-0812">Transmembrane</keyword>
<dbReference type="GO" id="GO:0005886">
    <property type="term" value="C:plasma membrane"/>
    <property type="evidence" value="ECO:0007669"/>
    <property type="project" value="UniProtKB-SubCell"/>
</dbReference>
<evidence type="ECO:0000256" key="13">
    <source>
        <dbReference type="SAM" id="MobiDB-lite"/>
    </source>
</evidence>
<dbReference type="STRING" id="338969.Rfer_3357"/>
<evidence type="ECO:0000256" key="5">
    <source>
        <dbReference type="ARBA" id="ARBA00022692"/>
    </source>
</evidence>
<dbReference type="Proteomes" id="UP000008332">
    <property type="component" value="Chromosome"/>
</dbReference>
<comment type="subcellular location">
    <subcellularLocation>
        <location evidence="1">Cell inner membrane</location>
        <topology evidence="1">Single-pass membrane protein</topology>
        <orientation evidence="1">Periplasmic side</orientation>
    </subcellularLocation>
</comment>
<keyword evidence="8" id="KW-0443">Lipid metabolism</keyword>
<feature type="compositionally biased region" description="Basic and acidic residues" evidence="13">
    <location>
        <begin position="310"/>
        <end position="322"/>
    </location>
</feature>
<dbReference type="eggNOG" id="COG5380">
    <property type="taxonomic scope" value="Bacteria"/>
</dbReference>
<evidence type="ECO:0000256" key="1">
    <source>
        <dbReference type="ARBA" id="ARBA00004383"/>
    </source>
</evidence>
<comment type="similarity">
    <text evidence="2">Belongs to the lipase chaperone family.</text>
</comment>
<evidence type="ECO:0000313" key="15">
    <source>
        <dbReference type="Proteomes" id="UP000008332"/>
    </source>
</evidence>
<evidence type="ECO:0000256" key="8">
    <source>
        <dbReference type="ARBA" id="ARBA00023098"/>
    </source>
</evidence>
<dbReference type="KEGG" id="rfr:Rfer_3357"/>
<evidence type="ECO:0000256" key="4">
    <source>
        <dbReference type="ARBA" id="ARBA00022519"/>
    </source>
</evidence>
<dbReference type="EMBL" id="CP000267">
    <property type="protein sequence ID" value="ABD71066.1"/>
    <property type="molecule type" value="Genomic_DNA"/>
</dbReference>
<evidence type="ECO:0000256" key="10">
    <source>
        <dbReference type="ARBA" id="ARBA00023186"/>
    </source>
</evidence>
<dbReference type="AlphaFoldDB" id="Q21T37"/>
<keyword evidence="4" id="KW-0997">Cell inner membrane</keyword>
<dbReference type="SUPFAM" id="SSF158855">
    <property type="entry name" value="Lipase chaperone-like"/>
    <property type="match status" value="1"/>
</dbReference>
<dbReference type="HOGENOM" id="CLU_064928_0_0_4"/>
<dbReference type="RefSeq" id="WP_011465629.1">
    <property type="nucleotide sequence ID" value="NC_007908.1"/>
</dbReference>
<name>Q21T37_ALBFT</name>
<evidence type="ECO:0000256" key="7">
    <source>
        <dbReference type="ARBA" id="ARBA00022989"/>
    </source>
</evidence>
<accession>Q21T37</accession>
<keyword evidence="3" id="KW-1003">Cell membrane</keyword>
<keyword evidence="10" id="KW-0143">Chaperone</keyword>
<evidence type="ECO:0000256" key="12">
    <source>
        <dbReference type="ARBA" id="ARBA00031542"/>
    </source>
</evidence>
<dbReference type="GO" id="GO:0016042">
    <property type="term" value="P:lipid catabolic process"/>
    <property type="evidence" value="ECO:0007669"/>
    <property type="project" value="UniProtKB-KW"/>
</dbReference>
<keyword evidence="9" id="KW-0472">Membrane</keyword>
<dbReference type="GO" id="GO:0006457">
    <property type="term" value="P:protein folding"/>
    <property type="evidence" value="ECO:0007669"/>
    <property type="project" value="InterPro"/>
</dbReference>